<accession>A0A0K8RA26</accession>
<keyword evidence="2" id="KW-0812">Transmembrane</keyword>
<sequence length="179" mass="20599">MAALLGRSGQIAIRTFNFPLAAATRTAHYWNKDWKPGPYPQTPQERAAAAKKYGLLPEDYEPFPDNHDSSRGDYPNLPDITATERDPEESYDFPYLRRNYGEPMHLYAEAMTLERMDNSRMKVPLWKQLVSFLGVVFGMFLGVQICDHEKLRFGMNPPVPRWELPMGGSVVHYTFEPED</sequence>
<reference evidence="3" key="1">
    <citation type="submission" date="2012-12" db="EMBL/GenBank/DDBJ databases">
        <title>Identification and characterization of a phenylalanine ammonia-lyase gene family in Isatis indigotica Fort.</title>
        <authorList>
            <person name="Liu Q."/>
            <person name="Chen J."/>
            <person name="Zhou X."/>
            <person name="Di P."/>
            <person name="Xiao Y."/>
            <person name="Xuan H."/>
            <person name="Zhang L."/>
            <person name="Chen W."/>
        </authorList>
    </citation>
    <scope>NUCLEOTIDE SEQUENCE</scope>
    <source>
        <tissue evidence="3">Salivary gland</tissue>
    </source>
</reference>
<keyword evidence="2" id="KW-0472">Membrane</keyword>
<dbReference type="EMBL" id="GADI01006105">
    <property type="protein sequence ID" value="JAA67703.1"/>
    <property type="molecule type" value="mRNA"/>
</dbReference>
<feature type="region of interest" description="Disordered" evidence="1">
    <location>
        <begin position="61"/>
        <end position="83"/>
    </location>
</feature>
<dbReference type="AlphaFoldDB" id="A0A0K8RA26"/>
<dbReference type="PANTHER" id="PTHR12840:SF1">
    <property type="entry name" value="NADH DEHYDROGENASE [UBIQUINONE] 1 BETA SUBCOMPLEX SUBUNIT 8, MITOCHONDRIAL"/>
    <property type="match status" value="1"/>
</dbReference>
<evidence type="ECO:0000256" key="2">
    <source>
        <dbReference type="SAM" id="Phobius"/>
    </source>
</evidence>
<dbReference type="Pfam" id="PF05821">
    <property type="entry name" value="NDUF_B8"/>
    <property type="match status" value="1"/>
</dbReference>
<keyword evidence="2" id="KW-1133">Transmembrane helix</keyword>
<keyword evidence="3" id="KW-0830">Ubiquinone</keyword>
<feature type="transmembrane region" description="Helical" evidence="2">
    <location>
        <begin position="125"/>
        <end position="145"/>
    </location>
</feature>
<dbReference type="InterPro" id="IPR008699">
    <property type="entry name" value="NDUFB8"/>
</dbReference>
<protein>
    <submittedName>
        <fullName evidence="3">Putative nadh:ubiquinone oxidoreductase ndufb8/ashi subunit</fullName>
    </submittedName>
</protein>
<dbReference type="PANTHER" id="PTHR12840">
    <property type="entry name" value="NADH-UBIQUINONE OXIDOREDUCTASE ASHI SUBUNIT"/>
    <property type="match status" value="1"/>
</dbReference>
<evidence type="ECO:0000313" key="3">
    <source>
        <dbReference type="EMBL" id="JAA67703.1"/>
    </source>
</evidence>
<organism evidence="3">
    <name type="scientific">Ixodes ricinus</name>
    <name type="common">Common tick</name>
    <name type="synonym">Acarus ricinus</name>
    <dbReference type="NCBI Taxonomy" id="34613"/>
    <lineage>
        <taxon>Eukaryota</taxon>
        <taxon>Metazoa</taxon>
        <taxon>Ecdysozoa</taxon>
        <taxon>Arthropoda</taxon>
        <taxon>Chelicerata</taxon>
        <taxon>Arachnida</taxon>
        <taxon>Acari</taxon>
        <taxon>Parasitiformes</taxon>
        <taxon>Ixodida</taxon>
        <taxon>Ixodoidea</taxon>
        <taxon>Ixodidae</taxon>
        <taxon>Ixodinae</taxon>
        <taxon>Ixodes</taxon>
    </lineage>
</organism>
<proteinExistence type="evidence at transcript level"/>
<evidence type="ECO:0000256" key="1">
    <source>
        <dbReference type="SAM" id="MobiDB-lite"/>
    </source>
</evidence>
<name>A0A0K8RA26_IXORI</name>
<dbReference type="GO" id="GO:0005739">
    <property type="term" value="C:mitochondrion"/>
    <property type="evidence" value="ECO:0007669"/>
    <property type="project" value="InterPro"/>
</dbReference>